<keyword evidence="1" id="KW-0472">Membrane</keyword>
<evidence type="ECO:0000313" key="2">
    <source>
        <dbReference type="EMBL" id="UJF31835.1"/>
    </source>
</evidence>
<evidence type="ECO:0000256" key="1">
    <source>
        <dbReference type="SAM" id="Phobius"/>
    </source>
</evidence>
<accession>A0ABY3SEH2</accession>
<evidence type="ECO:0008006" key="4">
    <source>
        <dbReference type="Google" id="ProtNLM"/>
    </source>
</evidence>
<keyword evidence="3" id="KW-1185">Reference proteome</keyword>
<sequence>MKIMRSKSLGFRLIIIFVSVSVPLLIGLIVVSNFAKSTVLSQVALSYQNLVDSNIQMLDKSLEDTGNNMYYLTTHNEDFLKLGMSNLSDSDYYFAQNAFLDINRVYQSYFHSVDLFFIYSMSNDLLLTTDVQGASSYFRESIVNAIPQIMKNEDVPKTYLYAWKLIEINGESYLFRLSGDEMENKVYLGALIHVNSLKAPLQNMNLGKSGDILFVSKEGKVLTEQDSHPQLIQGICPKLSWRKASRFTFHLTAKDCSLSINTRSVPALI</sequence>
<protein>
    <recommendedName>
        <fullName evidence="4">Cache domain-containing protein</fullName>
    </recommendedName>
</protein>
<gene>
    <name evidence="2" type="ORF">L0M14_18960</name>
</gene>
<name>A0ABY3SEH2_9BACL</name>
<dbReference type="RefSeq" id="WP_235118180.1">
    <property type="nucleotide sequence ID" value="NZ_CP090978.1"/>
</dbReference>
<evidence type="ECO:0000313" key="3">
    <source>
        <dbReference type="Proteomes" id="UP001649230"/>
    </source>
</evidence>
<organism evidence="2 3">
    <name type="scientific">Paenibacillus hexagrammi</name>
    <dbReference type="NCBI Taxonomy" id="2908839"/>
    <lineage>
        <taxon>Bacteria</taxon>
        <taxon>Bacillati</taxon>
        <taxon>Bacillota</taxon>
        <taxon>Bacilli</taxon>
        <taxon>Bacillales</taxon>
        <taxon>Paenibacillaceae</taxon>
        <taxon>Paenibacillus</taxon>
    </lineage>
</organism>
<keyword evidence="1" id="KW-0812">Transmembrane</keyword>
<feature type="transmembrane region" description="Helical" evidence="1">
    <location>
        <begin position="12"/>
        <end position="35"/>
    </location>
</feature>
<proteinExistence type="predicted"/>
<keyword evidence="1" id="KW-1133">Transmembrane helix</keyword>
<reference evidence="2 3" key="1">
    <citation type="journal article" date="2024" name="Int. J. Syst. Evol. Microbiol.">
        <title>Paenibacillus hexagrammi sp. nov., a novel bacterium isolated from the gut content of Hexagrammos agrammus.</title>
        <authorList>
            <person name="Jung H.K."/>
            <person name="Kim D.G."/>
            <person name="Zin H."/>
            <person name="Park J."/>
            <person name="Jung H."/>
            <person name="Kim Y.O."/>
            <person name="Kong H.J."/>
            <person name="Kim J.W."/>
            <person name="Kim Y.S."/>
        </authorList>
    </citation>
    <scope>NUCLEOTIDE SEQUENCE [LARGE SCALE GENOMIC DNA]</scope>
    <source>
        <strain evidence="2 3">YPD9-1</strain>
    </source>
</reference>
<dbReference type="Proteomes" id="UP001649230">
    <property type="component" value="Chromosome"/>
</dbReference>
<dbReference type="EMBL" id="CP090978">
    <property type="protein sequence ID" value="UJF31835.1"/>
    <property type="molecule type" value="Genomic_DNA"/>
</dbReference>